<organism evidence="2 3">
    <name type="scientific">Escallonia herrerae</name>
    <dbReference type="NCBI Taxonomy" id="1293975"/>
    <lineage>
        <taxon>Eukaryota</taxon>
        <taxon>Viridiplantae</taxon>
        <taxon>Streptophyta</taxon>
        <taxon>Embryophyta</taxon>
        <taxon>Tracheophyta</taxon>
        <taxon>Spermatophyta</taxon>
        <taxon>Magnoliopsida</taxon>
        <taxon>eudicotyledons</taxon>
        <taxon>Gunneridae</taxon>
        <taxon>Pentapetalae</taxon>
        <taxon>asterids</taxon>
        <taxon>campanulids</taxon>
        <taxon>Escalloniales</taxon>
        <taxon>Escalloniaceae</taxon>
        <taxon>Escallonia</taxon>
    </lineage>
</organism>
<protein>
    <submittedName>
        <fullName evidence="2">Uncharacterized protein</fullName>
    </submittedName>
</protein>
<dbReference type="SUPFAM" id="SSF50630">
    <property type="entry name" value="Acid proteases"/>
    <property type="match status" value="1"/>
</dbReference>
<dbReference type="Proteomes" id="UP001188597">
    <property type="component" value="Unassembled WGS sequence"/>
</dbReference>
<accession>A0AA88WJJ1</accession>
<name>A0AA88WJJ1_9ASTE</name>
<evidence type="ECO:0000313" key="2">
    <source>
        <dbReference type="EMBL" id="KAK3023720.1"/>
    </source>
</evidence>
<feature type="region of interest" description="Disordered" evidence="1">
    <location>
        <begin position="64"/>
        <end position="84"/>
    </location>
</feature>
<dbReference type="Gene3D" id="2.40.70.10">
    <property type="entry name" value="Acid Proteases"/>
    <property type="match status" value="1"/>
</dbReference>
<dbReference type="EMBL" id="JAVXUP010000639">
    <property type="protein sequence ID" value="KAK3023720.1"/>
    <property type="molecule type" value="Genomic_DNA"/>
</dbReference>
<proteinExistence type="predicted"/>
<dbReference type="PANTHER" id="PTHR12917">
    <property type="entry name" value="ASPARTYL PROTEASE DDI-RELATED"/>
    <property type="match status" value="1"/>
</dbReference>
<dbReference type="PANTHER" id="PTHR12917:SF18">
    <property type="entry name" value="DNA DAMAGE-INDUCIBLE PROTEIN 1-LIKE"/>
    <property type="match status" value="1"/>
</dbReference>
<dbReference type="CDD" id="cd00303">
    <property type="entry name" value="retropepsin_like"/>
    <property type="match status" value="1"/>
</dbReference>
<comment type="caution">
    <text evidence="2">The sequence shown here is derived from an EMBL/GenBank/DDBJ whole genome shotgun (WGS) entry which is preliminary data.</text>
</comment>
<dbReference type="InterPro" id="IPR021109">
    <property type="entry name" value="Peptidase_aspartic_dom_sf"/>
</dbReference>
<evidence type="ECO:0000313" key="3">
    <source>
        <dbReference type="Proteomes" id="UP001188597"/>
    </source>
</evidence>
<reference evidence="2" key="1">
    <citation type="submission" date="2022-12" db="EMBL/GenBank/DDBJ databases">
        <title>Draft genome assemblies for two species of Escallonia (Escalloniales).</title>
        <authorList>
            <person name="Chanderbali A."/>
            <person name="Dervinis C."/>
            <person name="Anghel I."/>
            <person name="Soltis D."/>
            <person name="Soltis P."/>
            <person name="Zapata F."/>
        </authorList>
    </citation>
    <scope>NUCLEOTIDE SEQUENCE</scope>
    <source>
        <strain evidence="2">UCBG64.0493</strain>
        <tissue evidence="2">Leaf</tissue>
    </source>
</reference>
<evidence type="ECO:0000256" key="1">
    <source>
        <dbReference type="SAM" id="MobiDB-lite"/>
    </source>
</evidence>
<keyword evidence="3" id="KW-1185">Reference proteome</keyword>
<dbReference type="Pfam" id="PF13975">
    <property type="entry name" value="gag-asp_proteas"/>
    <property type="match status" value="1"/>
</dbReference>
<sequence length="219" mass="24371">MIANCLQRQMMNAFFDNIGHVQRREQSGFQSRQPPIEEQPYMQDYEEEDTVGAFPQWSNAVTTQVGNVNKEKPKDTSPRKKGDVQGQGLMYMDIKVNGKAIRATVDTRATLNYISSIEVERLGLTLEKGYGLVKAINSTAQPVVGIARSVLIKIGPYEGRTNFLVVIMDDFNMILGLEFLRDTKTTVMPCTNSMAMLGSKPYVIPTISPKAGEHSISAF</sequence>
<gene>
    <name evidence="2" type="ORF">RJ639_042730</name>
</gene>
<dbReference type="AlphaFoldDB" id="A0AA88WJJ1"/>
<feature type="compositionally biased region" description="Basic and acidic residues" evidence="1">
    <location>
        <begin position="69"/>
        <end position="83"/>
    </location>
</feature>